<dbReference type="CDD" id="cd04190">
    <property type="entry name" value="Chitin_synth_C"/>
    <property type="match status" value="1"/>
</dbReference>
<keyword evidence="10" id="KW-1003">Cell membrane</keyword>
<dbReference type="STRING" id="747525.W4K3N0"/>
<comment type="subcellular location">
    <subcellularLocation>
        <location evidence="10">Cell membrane</location>
        <topology evidence="10">Multi-pass membrane protein</topology>
    </subcellularLocation>
    <subcellularLocation>
        <location evidence="1">Membrane</location>
        <topology evidence="1">Multi-pass membrane protein</topology>
    </subcellularLocation>
</comment>
<keyword evidence="4 10" id="KW-0812">Transmembrane</keyword>
<dbReference type="GO" id="GO:0004100">
    <property type="term" value="F:chitin synthase activity"/>
    <property type="evidence" value="ECO:0007669"/>
    <property type="project" value="UniProtKB-UniRule"/>
</dbReference>
<feature type="transmembrane region" description="Helical" evidence="10">
    <location>
        <begin position="706"/>
        <end position="723"/>
    </location>
</feature>
<dbReference type="InterPro" id="IPR013616">
    <property type="entry name" value="Chitin_synth_N"/>
</dbReference>
<dbReference type="RefSeq" id="XP_009546914.1">
    <property type="nucleotide sequence ID" value="XM_009548619.1"/>
</dbReference>
<feature type="transmembrane region" description="Helical" evidence="10">
    <location>
        <begin position="539"/>
        <end position="560"/>
    </location>
</feature>
<dbReference type="OrthoDB" id="26569at2759"/>
<feature type="transmembrane region" description="Helical" evidence="10">
    <location>
        <begin position="604"/>
        <end position="621"/>
    </location>
</feature>
<dbReference type="HOGENOM" id="CLU_004760_3_1_1"/>
<feature type="domain" description="Chitin synthase N-terminal" evidence="11">
    <location>
        <begin position="49"/>
        <end position="113"/>
    </location>
</feature>
<evidence type="ECO:0000256" key="5">
    <source>
        <dbReference type="ARBA" id="ARBA00022989"/>
    </source>
</evidence>
<evidence type="ECO:0000313" key="12">
    <source>
        <dbReference type="EMBL" id="ETW80443.1"/>
    </source>
</evidence>
<feature type="transmembrane region" description="Helical" evidence="10">
    <location>
        <begin position="572"/>
        <end position="592"/>
    </location>
</feature>
<evidence type="ECO:0000256" key="7">
    <source>
        <dbReference type="ARBA" id="ARBA00023316"/>
    </source>
</evidence>
<keyword evidence="10 12" id="KW-0808">Transferase</keyword>
<dbReference type="InterPro" id="IPR029044">
    <property type="entry name" value="Nucleotide-diphossugar_trans"/>
</dbReference>
<dbReference type="EC" id="2.4.1.16" evidence="2 10"/>
<evidence type="ECO:0000256" key="6">
    <source>
        <dbReference type="ARBA" id="ARBA00023136"/>
    </source>
</evidence>
<dbReference type="PANTHER" id="PTHR22914">
    <property type="entry name" value="CHITIN SYNTHASE"/>
    <property type="match status" value="1"/>
</dbReference>
<dbReference type="GeneID" id="20676070"/>
<dbReference type="Pfam" id="PF01644">
    <property type="entry name" value="Chitin_synth_1"/>
    <property type="match status" value="1"/>
</dbReference>
<dbReference type="InterPro" id="IPR004835">
    <property type="entry name" value="Chitin_synth"/>
</dbReference>
<evidence type="ECO:0000256" key="10">
    <source>
        <dbReference type="RuleBase" id="RU366040"/>
    </source>
</evidence>
<dbReference type="SUPFAM" id="SSF53448">
    <property type="entry name" value="Nucleotide-diphospho-sugar transferases"/>
    <property type="match status" value="1"/>
</dbReference>
<keyword evidence="7 10" id="KW-0961">Cell wall biogenesis/degradation</keyword>
<evidence type="ECO:0000256" key="8">
    <source>
        <dbReference type="ARBA" id="ARBA00024009"/>
    </source>
</evidence>
<dbReference type="GO" id="GO:0006031">
    <property type="term" value="P:chitin biosynthetic process"/>
    <property type="evidence" value="ECO:0007669"/>
    <property type="project" value="UniProtKB-UniRule"/>
</dbReference>
<accession>W4K3N0</accession>
<comment type="similarity">
    <text evidence="10">Belongs to the chitin synthase family.</text>
</comment>
<organism evidence="12 13">
    <name type="scientific">Heterobasidion irregulare (strain TC 32-1)</name>
    <dbReference type="NCBI Taxonomy" id="747525"/>
    <lineage>
        <taxon>Eukaryota</taxon>
        <taxon>Fungi</taxon>
        <taxon>Dikarya</taxon>
        <taxon>Basidiomycota</taxon>
        <taxon>Agaricomycotina</taxon>
        <taxon>Agaricomycetes</taxon>
        <taxon>Russulales</taxon>
        <taxon>Bondarzewiaceae</taxon>
        <taxon>Heterobasidion</taxon>
        <taxon>Heterobasidion annosum species complex</taxon>
    </lineage>
</organism>
<evidence type="ECO:0000259" key="11">
    <source>
        <dbReference type="Pfam" id="PF08407"/>
    </source>
</evidence>
<gene>
    <name evidence="12" type="ORF">HETIRDRAFT_45068</name>
</gene>
<keyword evidence="5 10" id="KW-1133">Transmembrane helix</keyword>
<feature type="transmembrane region" description="Helical" evidence="10">
    <location>
        <begin position="743"/>
        <end position="768"/>
    </location>
</feature>
<comment type="function">
    <text evidence="8 10">Polymerizes chitin, a structural polymer of the cell wall and septum, by transferring the sugar moiety of UDP-GlcNAc to the non-reducing end of the growing chitin polymer.</text>
</comment>
<dbReference type="PANTHER" id="PTHR22914:SF38">
    <property type="entry name" value="CHITIN SYNTHASE 2"/>
    <property type="match status" value="1"/>
</dbReference>
<dbReference type="KEGG" id="hir:HETIRDRAFT_45068"/>
<dbReference type="Pfam" id="PF08407">
    <property type="entry name" value="Chitin_synth_1N"/>
    <property type="match status" value="1"/>
</dbReference>
<keyword evidence="13" id="KW-1185">Reference proteome</keyword>
<evidence type="ECO:0000313" key="13">
    <source>
        <dbReference type="Proteomes" id="UP000030671"/>
    </source>
</evidence>
<evidence type="ECO:0000256" key="4">
    <source>
        <dbReference type="ARBA" id="ARBA00022692"/>
    </source>
</evidence>
<dbReference type="EMBL" id="KI925459">
    <property type="protein sequence ID" value="ETW80443.1"/>
    <property type="molecule type" value="Genomic_DNA"/>
</dbReference>
<name>W4K3N0_HETIT</name>
<feature type="transmembrane region" description="Helical" evidence="10">
    <location>
        <begin position="509"/>
        <end position="527"/>
    </location>
</feature>
<dbReference type="GO" id="GO:0005886">
    <property type="term" value="C:plasma membrane"/>
    <property type="evidence" value="ECO:0007669"/>
    <property type="project" value="UniProtKB-SubCell"/>
</dbReference>
<dbReference type="eggNOG" id="KOG2571">
    <property type="taxonomic scope" value="Eukaryota"/>
</dbReference>
<proteinExistence type="inferred from homology"/>
<sequence length="773" mass="86247">MARPPDIIVNRAVPLPDGKQTSISDFPETPVETRHFGPAPSGRVLRRHKTKKRVQLTNGNLVVELPVPPKLVLPRKGDTEVMEARYTAVTCDPDEFEGSGFFLRQNESGRRTELFICITMYNEDEVLFCRTMYGVMRNISHLCSRKNSQTWGVNAWKKVVVCIVSDGRKKIHPRVLDCLTLLGVYQPGGHMKNMVNNKAVTAHLFEYTTSFALDPNLHFQYPDKGIVPTQIIFCMKEKNQKKINSHRWFFNAFSSMLQPNVCVLLDVGTRPSNKSIYHLWKTFDLNSNVAGACGEIAAYKGKNWIALLNPLVAAQNFEYKISNILDKPTESLFGYISVLPGAFSAYRYIALQNDKNGLGPLASYFKGEVLHGRDTDIFTSNMYLAEDRILCFELVAKANSSWVLRYVKSAVGETDVPDDLPEFISQRRRWLNGSFFAATYAIAHVGQMMRSGHSFGRKVALLAQVAYNILNLVSSWFAIGNFYLFFVILTSSLESPEFKMKGIRYFNSIIQYTLASIVIACFLFSMGNKPRAAHWKYKLIAISLAILMVYLIFAAVKCSIMAASQGGGAYQIMLFSIIVTYGVYTFSSLFAFDPWHLLTSFLPYMLLSPSYINILNIYAFSNLDDISWGTKEDNTPDSDLGAVIQDSHSQVDVEMLAEAADANDMYEEALSNLKHRTPVSRSKAGPSNAEKEQAAKDYYAGVRTNVLLAWVLSNGLLLAGILGGGQSTETFKPGGGLTAAKAYMTFVLAFVGITSIIRFTGSTLYLVARVFTG</sequence>
<evidence type="ECO:0000256" key="3">
    <source>
        <dbReference type="ARBA" id="ARBA00022676"/>
    </source>
</evidence>
<evidence type="ECO:0000256" key="9">
    <source>
        <dbReference type="ARBA" id="ARBA00048014"/>
    </source>
</evidence>
<dbReference type="GO" id="GO:0030428">
    <property type="term" value="C:cell septum"/>
    <property type="evidence" value="ECO:0007669"/>
    <property type="project" value="TreeGrafter"/>
</dbReference>
<dbReference type="GO" id="GO:0071555">
    <property type="term" value="P:cell wall organization"/>
    <property type="evidence" value="ECO:0007669"/>
    <property type="project" value="UniProtKB-KW"/>
</dbReference>
<feature type="transmembrane region" description="Helical" evidence="10">
    <location>
        <begin position="469"/>
        <end position="489"/>
    </location>
</feature>
<keyword evidence="6 10" id="KW-0472">Membrane</keyword>
<reference evidence="12 13" key="1">
    <citation type="journal article" date="2012" name="New Phytol.">
        <title>Insight into trade-off between wood decay and parasitism from the genome of a fungal forest pathogen.</title>
        <authorList>
            <person name="Olson A."/>
            <person name="Aerts A."/>
            <person name="Asiegbu F."/>
            <person name="Belbahri L."/>
            <person name="Bouzid O."/>
            <person name="Broberg A."/>
            <person name="Canback B."/>
            <person name="Coutinho P.M."/>
            <person name="Cullen D."/>
            <person name="Dalman K."/>
            <person name="Deflorio G."/>
            <person name="van Diepen L.T."/>
            <person name="Dunand C."/>
            <person name="Duplessis S."/>
            <person name="Durling M."/>
            <person name="Gonthier P."/>
            <person name="Grimwood J."/>
            <person name="Fossdal C.G."/>
            <person name="Hansson D."/>
            <person name="Henrissat B."/>
            <person name="Hietala A."/>
            <person name="Himmelstrand K."/>
            <person name="Hoffmeister D."/>
            <person name="Hogberg N."/>
            <person name="James T.Y."/>
            <person name="Karlsson M."/>
            <person name="Kohler A."/>
            <person name="Kues U."/>
            <person name="Lee Y.H."/>
            <person name="Lin Y.C."/>
            <person name="Lind M."/>
            <person name="Lindquist E."/>
            <person name="Lombard V."/>
            <person name="Lucas S."/>
            <person name="Lunden K."/>
            <person name="Morin E."/>
            <person name="Murat C."/>
            <person name="Park J."/>
            <person name="Raffaello T."/>
            <person name="Rouze P."/>
            <person name="Salamov A."/>
            <person name="Schmutz J."/>
            <person name="Solheim H."/>
            <person name="Stahlberg J."/>
            <person name="Velez H."/>
            <person name="de Vries R.P."/>
            <person name="Wiebenga A."/>
            <person name="Woodward S."/>
            <person name="Yakovlev I."/>
            <person name="Garbelotto M."/>
            <person name="Martin F."/>
            <person name="Grigoriev I.V."/>
            <person name="Stenlid J."/>
        </authorList>
    </citation>
    <scope>NUCLEOTIDE SEQUENCE [LARGE SCALE GENOMIC DNA]</scope>
    <source>
        <strain evidence="12 13">TC 32-1</strain>
    </source>
</reference>
<dbReference type="InParanoid" id="W4K3N0"/>
<keyword evidence="3 10" id="KW-0328">Glycosyltransferase</keyword>
<evidence type="ECO:0000256" key="2">
    <source>
        <dbReference type="ARBA" id="ARBA00012543"/>
    </source>
</evidence>
<evidence type="ECO:0000256" key="1">
    <source>
        <dbReference type="ARBA" id="ARBA00004141"/>
    </source>
</evidence>
<protein>
    <recommendedName>
        <fullName evidence="2 10">Chitin synthase</fullName>
        <ecNumber evidence="2 10">2.4.1.16</ecNumber>
    </recommendedName>
</protein>
<dbReference type="Proteomes" id="UP000030671">
    <property type="component" value="Unassembled WGS sequence"/>
</dbReference>
<comment type="catalytic activity">
    <reaction evidence="9 10">
        <text>[(1-&gt;4)-N-acetyl-beta-D-glucosaminyl](n) + UDP-N-acetyl-alpha-D-glucosamine = [(1-&gt;4)-N-acetyl-beta-D-glucosaminyl](n+1) + UDP + H(+)</text>
        <dbReference type="Rhea" id="RHEA:16637"/>
        <dbReference type="Rhea" id="RHEA-COMP:9593"/>
        <dbReference type="Rhea" id="RHEA-COMP:9595"/>
        <dbReference type="ChEBI" id="CHEBI:15378"/>
        <dbReference type="ChEBI" id="CHEBI:17029"/>
        <dbReference type="ChEBI" id="CHEBI:57705"/>
        <dbReference type="ChEBI" id="CHEBI:58223"/>
        <dbReference type="EC" id="2.4.1.16"/>
    </reaction>
</comment>
<dbReference type="AlphaFoldDB" id="W4K3N0"/>